<feature type="domain" description="HTH luxR-type" evidence="5">
    <location>
        <begin position="172"/>
        <end position="237"/>
    </location>
</feature>
<evidence type="ECO:0000256" key="1">
    <source>
        <dbReference type="ARBA" id="ARBA00022553"/>
    </source>
</evidence>
<evidence type="ECO:0000256" key="3">
    <source>
        <dbReference type="PROSITE-ProRule" id="PRU00169"/>
    </source>
</evidence>
<dbReference type="PANTHER" id="PTHR45566">
    <property type="entry name" value="HTH-TYPE TRANSCRIPTIONAL REGULATOR YHJB-RELATED"/>
    <property type="match status" value="1"/>
</dbReference>
<dbReference type="SMART" id="SM00421">
    <property type="entry name" value="HTH_LUXR"/>
    <property type="match status" value="1"/>
</dbReference>
<evidence type="ECO:0000259" key="5">
    <source>
        <dbReference type="PROSITE" id="PS50043"/>
    </source>
</evidence>
<dbReference type="Gene3D" id="1.10.10.10">
    <property type="entry name" value="Winged helix-like DNA-binding domain superfamily/Winged helix DNA-binding domain"/>
    <property type="match status" value="1"/>
</dbReference>
<evidence type="ECO:0000313" key="8">
    <source>
        <dbReference type="Proteomes" id="UP000249135"/>
    </source>
</evidence>
<protein>
    <submittedName>
        <fullName evidence="7">DNA-binding response regulator</fullName>
    </submittedName>
</protein>
<evidence type="ECO:0000256" key="2">
    <source>
        <dbReference type="ARBA" id="ARBA00023125"/>
    </source>
</evidence>
<dbReference type="InterPro" id="IPR051015">
    <property type="entry name" value="EvgA-like"/>
</dbReference>
<evidence type="ECO:0000313" key="7">
    <source>
        <dbReference type="EMBL" id="PZQ78428.1"/>
    </source>
</evidence>
<dbReference type="AlphaFoldDB" id="A0A2W5QMA9"/>
<dbReference type="Proteomes" id="UP000249135">
    <property type="component" value="Unassembled WGS sequence"/>
</dbReference>
<comment type="caution">
    <text evidence="7">The sequence shown here is derived from an EMBL/GenBank/DDBJ whole genome shotgun (WGS) entry which is preliminary data.</text>
</comment>
<feature type="region of interest" description="Disordered" evidence="4">
    <location>
        <begin position="1"/>
        <end position="32"/>
    </location>
</feature>
<dbReference type="InterPro" id="IPR036388">
    <property type="entry name" value="WH-like_DNA-bd_sf"/>
</dbReference>
<dbReference type="Pfam" id="PF00196">
    <property type="entry name" value="GerE"/>
    <property type="match status" value="1"/>
</dbReference>
<gene>
    <name evidence="7" type="ORF">DI563_00160</name>
</gene>
<dbReference type="InterPro" id="IPR001789">
    <property type="entry name" value="Sig_transdc_resp-reg_receiver"/>
</dbReference>
<dbReference type="GO" id="GO:0003677">
    <property type="term" value="F:DNA binding"/>
    <property type="evidence" value="ECO:0007669"/>
    <property type="project" value="UniProtKB-KW"/>
</dbReference>
<dbReference type="SUPFAM" id="SSF52172">
    <property type="entry name" value="CheY-like"/>
    <property type="match status" value="1"/>
</dbReference>
<dbReference type="InterPro" id="IPR016032">
    <property type="entry name" value="Sig_transdc_resp-reg_C-effctor"/>
</dbReference>
<keyword evidence="2 7" id="KW-0238">DNA-binding</keyword>
<dbReference type="CDD" id="cd06170">
    <property type="entry name" value="LuxR_C_like"/>
    <property type="match status" value="1"/>
</dbReference>
<feature type="domain" description="Response regulatory" evidence="6">
    <location>
        <begin position="40"/>
        <end position="157"/>
    </location>
</feature>
<dbReference type="SUPFAM" id="SSF46894">
    <property type="entry name" value="C-terminal effector domain of the bipartite response regulators"/>
    <property type="match status" value="1"/>
</dbReference>
<dbReference type="EMBL" id="QFPP01000001">
    <property type="protein sequence ID" value="PZQ78428.1"/>
    <property type="molecule type" value="Genomic_DNA"/>
</dbReference>
<evidence type="ECO:0000259" key="6">
    <source>
        <dbReference type="PROSITE" id="PS50110"/>
    </source>
</evidence>
<dbReference type="GO" id="GO:0006355">
    <property type="term" value="P:regulation of DNA-templated transcription"/>
    <property type="evidence" value="ECO:0007669"/>
    <property type="project" value="InterPro"/>
</dbReference>
<dbReference type="PRINTS" id="PR00038">
    <property type="entry name" value="HTHLUXR"/>
</dbReference>
<dbReference type="InterPro" id="IPR011006">
    <property type="entry name" value="CheY-like_superfamily"/>
</dbReference>
<dbReference type="Pfam" id="PF00072">
    <property type="entry name" value="Response_reg"/>
    <property type="match status" value="1"/>
</dbReference>
<dbReference type="InterPro" id="IPR000792">
    <property type="entry name" value="Tscrpt_reg_LuxR_C"/>
</dbReference>
<dbReference type="GO" id="GO:0000160">
    <property type="term" value="P:phosphorelay signal transduction system"/>
    <property type="evidence" value="ECO:0007669"/>
    <property type="project" value="InterPro"/>
</dbReference>
<dbReference type="InterPro" id="IPR058245">
    <property type="entry name" value="NreC/VraR/RcsB-like_REC"/>
</dbReference>
<dbReference type="SMART" id="SM00448">
    <property type="entry name" value="REC"/>
    <property type="match status" value="1"/>
</dbReference>
<evidence type="ECO:0000256" key="4">
    <source>
        <dbReference type="SAM" id="MobiDB-lite"/>
    </source>
</evidence>
<dbReference type="PANTHER" id="PTHR45566:SF1">
    <property type="entry name" value="HTH-TYPE TRANSCRIPTIONAL REGULATOR YHJB-RELATED"/>
    <property type="match status" value="1"/>
</dbReference>
<accession>A0A2W5QMA9</accession>
<dbReference type="PROSITE" id="PS50110">
    <property type="entry name" value="RESPONSE_REGULATORY"/>
    <property type="match status" value="1"/>
</dbReference>
<proteinExistence type="predicted"/>
<feature type="modified residue" description="4-aspartylphosphate" evidence="3">
    <location>
        <position position="92"/>
    </location>
</feature>
<organism evidence="7 8">
    <name type="scientific">Variovorax paradoxus</name>
    <dbReference type="NCBI Taxonomy" id="34073"/>
    <lineage>
        <taxon>Bacteria</taxon>
        <taxon>Pseudomonadati</taxon>
        <taxon>Pseudomonadota</taxon>
        <taxon>Betaproteobacteria</taxon>
        <taxon>Burkholderiales</taxon>
        <taxon>Comamonadaceae</taxon>
        <taxon>Variovorax</taxon>
    </lineage>
</organism>
<keyword evidence="1 3" id="KW-0597">Phosphoprotein</keyword>
<reference evidence="7 8" key="1">
    <citation type="submission" date="2017-08" db="EMBL/GenBank/DDBJ databases">
        <title>Infants hospitalized years apart are colonized by the same room-sourced microbial strains.</title>
        <authorList>
            <person name="Brooks B."/>
            <person name="Olm M.R."/>
            <person name="Firek B.A."/>
            <person name="Baker R."/>
            <person name="Thomas B.C."/>
            <person name="Morowitz M.J."/>
            <person name="Banfield J.F."/>
        </authorList>
    </citation>
    <scope>NUCLEOTIDE SEQUENCE [LARGE SCALE GENOMIC DNA]</scope>
    <source>
        <strain evidence="7">S2_005_003_R2_41</strain>
    </source>
</reference>
<dbReference type="Gene3D" id="3.40.50.2300">
    <property type="match status" value="1"/>
</dbReference>
<dbReference type="CDD" id="cd17535">
    <property type="entry name" value="REC_NarL-like"/>
    <property type="match status" value="1"/>
</dbReference>
<sequence>MAGGTHGRQRTGRSQPLVRGVDARGHPSRICAPPRRPDVKILLVDDHALFRAGLRLLLATIQPGAQVLEADSAASAIDIARQHPDLPLCLLDLALGEGHGLDALAAVKQAAPEVAVVVVSASTDGAVIRDCLDAGAMSFIPKSLSAQHLMHAVQQVLTGRTYLPEELLKTVAAPPAPQLTPRQLDVLGGLCRGLPSKSIARELQLSEYTVKEYVSALFQTLGVRNRTEAAIAATRLGLAAGIRRTRAE</sequence>
<dbReference type="PROSITE" id="PS50043">
    <property type="entry name" value="HTH_LUXR_2"/>
    <property type="match status" value="1"/>
</dbReference>
<name>A0A2W5QMA9_VARPD</name>